<evidence type="ECO:0000313" key="2">
    <source>
        <dbReference type="EMBL" id="GGP25131.1"/>
    </source>
</evidence>
<feature type="chain" id="PRO_5046851695" description="Lipoprotein" evidence="1">
    <location>
        <begin position="21"/>
        <end position="207"/>
    </location>
</feature>
<evidence type="ECO:0000313" key="3">
    <source>
        <dbReference type="Proteomes" id="UP000621859"/>
    </source>
</evidence>
<sequence length="207" mass="22891">MKKLALTAITCGLVATAAHADLLEYEDLNGMRASRAEDKLEDAGFQQTDSSIQNGNWYKTWRHRHPSAEVVLTERWGKVTDVNATDSTHEDHKDDHAAHWARDRNRNIALGAAAVAALGVGLYAMNHKNQTGSHQAQDHAMRVELSTLNGARAAGGEQFLNNNGFSNVRHDGLTNWWFNQASGQCAQVQTWNGRYTSVQEVDIGHCK</sequence>
<name>A0ABQ2PIR1_9NEIS</name>
<organism evidence="2 3">
    <name type="scientific">Silvimonas amylolytica</name>
    <dbReference type="NCBI Taxonomy" id="449663"/>
    <lineage>
        <taxon>Bacteria</taxon>
        <taxon>Pseudomonadati</taxon>
        <taxon>Pseudomonadota</taxon>
        <taxon>Betaproteobacteria</taxon>
        <taxon>Neisseriales</taxon>
        <taxon>Chitinibacteraceae</taxon>
        <taxon>Silvimonas</taxon>
    </lineage>
</organism>
<dbReference type="RefSeq" id="WP_188689546.1">
    <property type="nucleotide sequence ID" value="NZ_BMLY01000001.1"/>
</dbReference>
<evidence type="ECO:0000256" key="1">
    <source>
        <dbReference type="SAM" id="SignalP"/>
    </source>
</evidence>
<evidence type="ECO:0008006" key="4">
    <source>
        <dbReference type="Google" id="ProtNLM"/>
    </source>
</evidence>
<gene>
    <name evidence="2" type="ORF">GCM10010971_09500</name>
</gene>
<protein>
    <recommendedName>
        <fullName evidence="4">Lipoprotein</fullName>
    </recommendedName>
</protein>
<comment type="caution">
    <text evidence="2">The sequence shown here is derived from an EMBL/GenBank/DDBJ whole genome shotgun (WGS) entry which is preliminary data.</text>
</comment>
<dbReference type="EMBL" id="BMLY01000001">
    <property type="protein sequence ID" value="GGP25131.1"/>
    <property type="molecule type" value="Genomic_DNA"/>
</dbReference>
<keyword evidence="3" id="KW-1185">Reference proteome</keyword>
<proteinExistence type="predicted"/>
<reference evidence="3" key="1">
    <citation type="journal article" date="2019" name="Int. J. Syst. Evol. Microbiol.">
        <title>The Global Catalogue of Microorganisms (GCM) 10K type strain sequencing project: providing services to taxonomists for standard genome sequencing and annotation.</title>
        <authorList>
            <consortium name="The Broad Institute Genomics Platform"/>
            <consortium name="The Broad Institute Genome Sequencing Center for Infectious Disease"/>
            <person name="Wu L."/>
            <person name="Ma J."/>
        </authorList>
    </citation>
    <scope>NUCLEOTIDE SEQUENCE [LARGE SCALE GENOMIC DNA]</scope>
    <source>
        <strain evidence="3">CGMCC 1.8860</strain>
    </source>
</reference>
<feature type="signal peptide" evidence="1">
    <location>
        <begin position="1"/>
        <end position="20"/>
    </location>
</feature>
<dbReference type="Proteomes" id="UP000621859">
    <property type="component" value="Unassembled WGS sequence"/>
</dbReference>
<accession>A0ABQ2PIR1</accession>
<keyword evidence="1" id="KW-0732">Signal</keyword>